<accession>A0A0H3ZL09</accession>
<protein>
    <submittedName>
        <fullName evidence="1">Uncharacterized protein</fullName>
    </submittedName>
</protein>
<dbReference type="EMBL" id="KP795676">
    <property type="protein sequence ID" value="AKN40033.1"/>
    <property type="molecule type" value="Genomic_DNA"/>
</dbReference>
<proteinExistence type="predicted"/>
<sequence length="88" mass="10385">MNFSRIYRHDLVFRNNDIIATIIETFCPFLDNTNSKIVMPVLRKFELLTRGFQQFSTFKCAALPNLGKLHLHNQLLFCQQIEFIVTYS</sequence>
<reference evidence="1" key="1">
    <citation type="journal article" date="2015" name="MBio">
        <title>Eco-Evolutionary Dynamics of Episomes among Ecologically Cohesive Bacterial Populations.</title>
        <authorList>
            <person name="Xue H."/>
            <person name="Cordero O.X."/>
            <person name="Camas F.M."/>
            <person name="Trimble W."/>
            <person name="Meyer F."/>
            <person name="Guglielmini J."/>
            <person name="Rocha E.P."/>
            <person name="Polz M.F."/>
        </authorList>
    </citation>
    <scope>NUCLEOTIDE SEQUENCE</scope>
    <source>
        <strain evidence="1">1F_146</strain>
        <strain evidence="2">FF_268</strain>
    </source>
</reference>
<evidence type="ECO:0000313" key="2">
    <source>
        <dbReference type="EMBL" id="AKN40033.1"/>
    </source>
</evidence>
<name>A0A0H3ZL09_9VIBR</name>
<organism evidence="1">
    <name type="scientific">Vibrio tasmaniensis</name>
    <dbReference type="NCBI Taxonomy" id="212663"/>
    <lineage>
        <taxon>Bacteria</taxon>
        <taxon>Pseudomonadati</taxon>
        <taxon>Pseudomonadota</taxon>
        <taxon>Gammaproteobacteria</taxon>
        <taxon>Vibrionales</taxon>
        <taxon>Vibrionaceae</taxon>
        <taxon>Vibrio</taxon>
    </lineage>
</organism>
<evidence type="ECO:0000313" key="1">
    <source>
        <dbReference type="EMBL" id="AKN36700.1"/>
    </source>
</evidence>
<dbReference type="EMBL" id="KP795506">
    <property type="protein sequence ID" value="AKN36700.1"/>
    <property type="molecule type" value="Genomic_DNA"/>
</dbReference>
<dbReference type="AlphaFoldDB" id="A0A0H3ZL09"/>